<dbReference type="InterPro" id="IPR029063">
    <property type="entry name" value="SAM-dependent_MTases_sf"/>
</dbReference>
<dbReference type="Proteomes" id="UP001207408">
    <property type="component" value="Unassembled WGS sequence"/>
</dbReference>
<keyword evidence="1" id="KW-0808">Transferase</keyword>
<organism evidence="1 2">
    <name type="scientific">Plebeiibacterium marinum</name>
    <dbReference type="NCBI Taxonomy" id="2992111"/>
    <lineage>
        <taxon>Bacteria</taxon>
        <taxon>Pseudomonadati</taxon>
        <taxon>Bacteroidota</taxon>
        <taxon>Bacteroidia</taxon>
        <taxon>Marinilabiliales</taxon>
        <taxon>Marinilabiliaceae</taxon>
        <taxon>Plebeiibacterium</taxon>
    </lineage>
</organism>
<accession>A0AAE3MD54</accession>
<proteinExistence type="predicted"/>
<evidence type="ECO:0000313" key="2">
    <source>
        <dbReference type="Proteomes" id="UP001207408"/>
    </source>
</evidence>
<sequence length="477" mass="53903">MDKKGYISRIREDLKGGRKHSKTTIESIAKSFGIANKNLVKEFTELAIILNAREIAHDSSLTTYEKYLDIVALYQSQVNLSMRTSMSVLMQQYSTPAPISFLASSYILKSGSLSGYKAFKNIVKGSTKGKIVGNAHLTNDKNDFPRYLEPSAGNGLLTIALPYHYTHVNELDDVRLANLKEQPFAKVSSWDALKPPVAYDRTFDGIVTNPPFGSLSQPELFGKFKIKRLEHAMALNALRCMKDNGKAAIIIGGHTTWDEHGRVTAGTNRIFLNYLYHFYNVEDIIPINGKKLYSRQGTSINTRLILIDGAKAIPDGASPLKNKLHSTVVNTHEELWDRVGLGNGKKPKQQTKDAKVIKLRAKAILIKQKQLSSINTQKSFEIIHNEIVDYLKNIKGAYQIEDVFENPNKYGDVVSHFSARYDQKDRWNYRKAQFVITWNQLRLFIPDFGYRILSKPEIDSIIPFLKEGFPLLFNSPA</sequence>
<dbReference type="GO" id="GO:0003676">
    <property type="term" value="F:nucleic acid binding"/>
    <property type="evidence" value="ECO:0007669"/>
    <property type="project" value="InterPro"/>
</dbReference>
<dbReference type="RefSeq" id="WP_301199058.1">
    <property type="nucleotide sequence ID" value="NZ_JAPDPI010000014.1"/>
</dbReference>
<dbReference type="EMBL" id="JAPDPI010000014">
    <property type="protein sequence ID" value="MCW3805691.1"/>
    <property type="molecule type" value="Genomic_DNA"/>
</dbReference>
<comment type="caution">
    <text evidence="1">The sequence shown here is derived from an EMBL/GenBank/DDBJ whole genome shotgun (WGS) entry which is preliminary data.</text>
</comment>
<name>A0AAE3MD54_9BACT</name>
<dbReference type="CDD" id="cd02440">
    <property type="entry name" value="AdoMet_MTases"/>
    <property type="match status" value="1"/>
</dbReference>
<dbReference type="Gene3D" id="3.40.50.150">
    <property type="entry name" value="Vaccinia Virus protein VP39"/>
    <property type="match status" value="1"/>
</dbReference>
<dbReference type="InterPro" id="IPR002052">
    <property type="entry name" value="DNA_methylase_N6_adenine_CS"/>
</dbReference>
<protein>
    <submittedName>
        <fullName evidence="1">Class I SAM-dependent methyltransferase</fullName>
    </submittedName>
</protein>
<keyword evidence="1" id="KW-0489">Methyltransferase</keyword>
<dbReference type="SUPFAM" id="SSF53335">
    <property type="entry name" value="S-adenosyl-L-methionine-dependent methyltransferases"/>
    <property type="match status" value="1"/>
</dbReference>
<keyword evidence="2" id="KW-1185">Reference proteome</keyword>
<dbReference type="PRINTS" id="PR00507">
    <property type="entry name" value="N12N6MTFRASE"/>
</dbReference>
<dbReference type="GO" id="GO:0032259">
    <property type="term" value="P:methylation"/>
    <property type="evidence" value="ECO:0007669"/>
    <property type="project" value="UniProtKB-KW"/>
</dbReference>
<gene>
    <name evidence="1" type="ORF">OM074_08615</name>
</gene>
<reference evidence="1" key="1">
    <citation type="submission" date="2022-10" db="EMBL/GenBank/DDBJ databases">
        <authorList>
            <person name="Yu W.X."/>
        </authorList>
    </citation>
    <scope>NUCLEOTIDE SEQUENCE</scope>
    <source>
        <strain evidence="1">D04</strain>
    </source>
</reference>
<dbReference type="GO" id="GO:0008168">
    <property type="term" value="F:methyltransferase activity"/>
    <property type="evidence" value="ECO:0007669"/>
    <property type="project" value="UniProtKB-KW"/>
</dbReference>
<dbReference type="PROSITE" id="PS00092">
    <property type="entry name" value="N6_MTASE"/>
    <property type="match status" value="1"/>
</dbReference>
<dbReference type="AlphaFoldDB" id="A0AAE3MD54"/>
<evidence type="ECO:0000313" key="1">
    <source>
        <dbReference type="EMBL" id="MCW3805691.1"/>
    </source>
</evidence>